<reference evidence="10" key="1">
    <citation type="journal article" date="2019" name="Int. J. Syst. Evol. Microbiol.">
        <title>The Global Catalogue of Microorganisms (GCM) 10K type strain sequencing project: providing services to taxonomists for standard genome sequencing and annotation.</title>
        <authorList>
            <consortium name="The Broad Institute Genomics Platform"/>
            <consortium name="The Broad Institute Genome Sequencing Center for Infectious Disease"/>
            <person name="Wu L."/>
            <person name="Ma J."/>
        </authorList>
    </citation>
    <scope>NUCLEOTIDE SEQUENCE [LARGE SCALE GENOMIC DNA]</scope>
    <source>
        <strain evidence="10">CGMCC 4.7393</strain>
    </source>
</reference>
<dbReference type="InterPro" id="IPR045800">
    <property type="entry name" value="HMBD"/>
</dbReference>
<evidence type="ECO:0000259" key="5">
    <source>
        <dbReference type="Pfam" id="PF25869"/>
    </source>
</evidence>
<keyword evidence="10" id="KW-1185">Reference proteome</keyword>
<feature type="chain" id="PRO_5046990251" evidence="3">
    <location>
        <begin position="29"/>
        <end position="451"/>
    </location>
</feature>
<keyword evidence="1" id="KW-0813">Transport</keyword>
<feature type="domain" description="CusB-like barrel-sandwich hybrid" evidence="6">
    <location>
        <begin position="124"/>
        <end position="222"/>
    </location>
</feature>
<dbReference type="PANTHER" id="PTHR30097">
    <property type="entry name" value="CATION EFFLUX SYSTEM PROTEIN CUSB"/>
    <property type="match status" value="1"/>
</dbReference>
<dbReference type="Pfam" id="PF25869">
    <property type="entry name" value="3HB_CusB"/>
    <property type="match status" value="1"/>
</dbReference>
<feature type="domain" description="CzcB-like C-terminal circularly permuted SH3-like" evidence="8">
    <location>
        <begin position="380"/>
        <end position="437"/>
    </location>
</feature>
<dbReference type="Gene3D" id="2.40.420.20">
    <property type="match status" value="1"/>
</dbReference>
<feature type="domain" description="CusB-like beta-barrel" evidence="7">
    <location>
        <begin position="296"/>
        <end position="358"/>
    </location>
</feature>
<dbReference type="Pfam" id="PF25975">
    <property type="entry name" value="CzcB_C"/>
    <property type="match status" value="1"/>
</dbReference>
<evidence type="ECO:0000259" key="4">
    <source>
        <dbReference type="Pfam" id="PF19335"/>
    </source>
</evidence>
<dbReference type="InterPro" id="IPR058792">
    <property type="entry name" value="Beta-barrel_RND_2"/>
</dbReference>
<evidence type="ECO:0000313" key="10">
    <source>
        <dbReference type="Proteomes" id="UP001596405"/>
    </source>
</evidence>
<dbReference type="Pfam" id="PF25954">
    <property type="entry name" value="Beta-barrel_RND_2"/>
    <property type="match status" value="1"/>
</dbReference>
<dbReference type="Proteomes" id="UP001596405">
    <property type="component" value="Unassembled WGS sequence"/>
</dbReference>
<dbReference type="PANTHER" id="PTHR30097:SF15">
    <property type="entry name" value="CATION EFFLUX SYSTEM PROTEIN CUSB"/>
    <property type="match status" value="1"/>
</dbReference>
<evidence type="ECO:0000259" key="8">
    <source>
        <dbReference type="Pfam" id="PF25975"/>
    </source>
</evidence>
<proteinExistence type="predicted"/>
<dbReference type="Pfam" id="PF25919">
    <property type="entry name" value="BSH_CusB"/>
    <property type="match status" value="1"/>
</dbReference>
<organism evidence="9 10">
    <name type="scientific">Rufibacter roseus</name>
    <dbReference type="NCBI Taxonomy" id="1567108"/>
    <lineage>
        <taxon>Bacteria</taxon>
        <taxon>Pseudomonadati</taxon>
        <taxon>Bacteroidota</taxon>
        <taxon>Cytophagia</taxon>
        <taxon>Cytophagales</taxon>
        <taxon>Hymenobacteraceae</taxon>
        <taxon>Rufibacter</taxon>
    </lineage>
</organism>
<keyword evidence="3" id="KW-0732">Signal</keyword>
<evidence type="ECO:0000256" key="1">
    <source>
        <dbReference type="ARBA" id="ARBA00022448"/>
    </source>
</evidence>
<evidence type="ECO:0000313" key="9">
    <source>
        <dbReference type="EMBL" id="MFC6997057.1"/>
    </source>
</evidence>
<comment type="caution">
    <text evidence="9">The sequence shown here is derived from an EMBL/GenBank/DDBJ whole genome shotgun (WGS) entry which is preliminary data.</text>
</comment>
<protein>
    <submittedName>
        <fullName evidence="9">Efflux RND transporter periplasmic adaptor subunit</fullName>
    </submittedName>
</protein>
<name>A0ABW2DGN3_9BACT</name>
<dbReference type="InterPro" id="IPR051909">
    <property type="entry name" value="MFP_Cation_Efflux"/>
</dbReference>
<dbReference type="InterPro" id="IPR058790">
    <property type="entry name" value="BSH_CusB"/>
</dbReference>
<dbReference type="InterPro" id="IPR058791">
    <property type="entry name" value="3HB_CusB"/>
</dbReference>
<feature type="region of interest" description="Disordered" evidence="2">
    <location>
        <begin position="245"/>
        <end position="269"/>
    </location>
</feature>
<dbReference type="Gene3D" id="6.10.140.730">
    <property type="match status" value="1"/>
</dbReference>
<gene>
    <name evidence="9" type="ORF">ACFQHR_05435</name>
</gene>
<feature type="domain" description="Heavy metal binding" evidence="4">
    <location>
        <begin position="40"/>
        <end position="65"/>
    </location>
</feature>
<dbReference type="PROSITE" id="PS51257">
    <property type="entry name" value="PROKAR_LIPOPROTEIN"/>
    <property type="match status" value="1"/>
</dbReference>
<dbReference type="RefSeq" id="WP_066623047.1">
    <property type="nucleotide sequence ID" value="NZ_JBHSYQ010000003.1"/>
</dbReference>
<accession>A0ABW2DGN3</accession>
<dbReference type="Gene3D" id="2.40.30.170">
    <property type="match status" value="1"/>
</dbReference>
<dbReference type="InterPro" id="IPR058649">
    <property type="entry name" value="CzcB_C"/>
</dbReference>
<evidence type="ECO:0000259" key="6">
    <source>
        <dbReference type="Pfam" id="PF25919"/>
    </source>
</evidence>
<evidence type="ECO:0000256" key="3">
    <source>
        <dbReference type="SAM" id="SignalP"/>
    </source>
</evidence>
<dbReference type="EMBL" id="JBHSYQ010000003">
    <property type="protein sequence ID" value="MFC6997057.1"/>
    <property type="molecule type" value="Genomic_DNA"/>
</dbReference>
<feature type="signal peptide" evidence="3">
    <location>
        <begin position="1"/>
        <end position="28"/>
    </location>
</feature>
<evidence type="ECO:0000259" key="7">
    <source>
        <dbReference type="Pfam" id="PF25954"/>
    </source>
</evidence>
<feature type="domain" description="CusB-like three alpha-helical bundle" evidence="5">
    <location>
        <begin position="158"/>
        <end position="207"/>
    </location>
</feature>
<sequence length="451" mass="48623">MKRNWRNRILGLLILLLPFSFTACQEHAGEESATEAGVEYTCPMHPQIVSDKPADCPICGMHLVPTKAEDAPVVNYTSDLNYLLEPANQTVVSSVRTVKPVQKQMQQEITMSGVVVYDTRRQYIIPARFGGRIEKLYVQFNFQPVRKGQKLYDIYSPELVTAQKELLYLLQNDPDHTALISGAKQKLRLLGATEAQINQVIRSGKASYTFTVYSPYSGYVVDPEVSALPNSAPTAGNAAAGGGGMAGMSGGASSSGRATGGAGGATATSPGGEFALREGMYVTNGQSLLKVIDASQVWAQFNVPPNQASQLQKGMPVSITFNQLPNEPVTSQINLIEPVFEAGENFARIRAALPAQDKLTIIGQLVTGKTSFSTGTALWIPQEALLDLGGATSVAFLRVKGVFRPKRVEVGQHADGLVEVVSGLRVEDDIASNAQFLVDSESFIRVEENNR</sequence>
<evidence type="ECO:0000256" key="2">
    <source>
        <dbReference type="SAM" id="MobiDB-lite"/>
    </source>
</evidence>
<dbReference type="Pfam" id="PF19335">
    <property type="entry name" value="HMBD"/>
    <property type="match status" value="1"/>
</dbReference>